<evidence type="ECO:0000256" key="12">
    <source>
        <dbReference type="RuleBase" id="RU003945"/>
    </source>
</evidence>
<dbReference type="GO" id="GO:0032977">
    <property type="term" value="F:membrane insertase activity"/>
    <property type="evidence" value="ECO:0007669"/>
    <property type="project" value="InterPro"/>
</dbReference>
<proteinExistence type="inferred from homology"/>
<name>A0A1G6SCH5_9ACTN</name>
<evidence type="ECO:0000259" key="13">
    <source>
        <dbReference type="Pfam" id="PF02096"/>
    </source>
</evidence>
<comment type="function">
    <text evidence="7">Required for the insertion and/or proper folding and/or complex formation of integral membrane proteins into the membrane. Involved in integration of membrane proteins that insert both dependently and independently of the Sec translocase complex, as well as at least some lipoproteins. Aids folding of multispanning membrane proteins.</text>
</comment>
<accession>A0A1G6SCH5</accession>
<dbReference type="GO" id="GO:0051205">
    <property type="term" value="P:protein insertion into membrane"/>
    <property type="evidence" value="ECO:0007669"/>
    <property type="project" value="TreeGrafter"/>
</dbReference>
<evidence type="ECO:0000256" key="9">
    <source>
        <dbReference type="ARBA" id="ARBA00031538"/>
    </source>
</evidence>
<gene>
    <name evidence="14" type="ORF">SAMN05421872_106103</name>
</gene>
<keyword evidence="4 12" id="KW-0812">Transmembrane</keyword>
<evidence type="ECO:0000256" key="4">
    <source>
        <dbReference type="ARBA" id="ARBA00022692"/>
    </source>
</evidence>
<evidence type="ECO:0000256" key="1">
    <source>
        <dbReference type="ARBA" id="ARBA00004141"/>
    </source>
</evidence>
<dbReference type="EMBL" id="FMZM01000006">
    <property type="protein sequence ID" value="SDD14610.1"/>
    <property type="molecule type" value="Genomic_DNA"/>
</dbReference>
<dbReference type="NCBIfam" id="TIGR03592">
    <property type="entry name" value="yidC_oxa1_cterm"/>
    <property type="match status" value="1"/>
</dbReference>
<dbReference type="Pfam" id="PF02096">
    <property type="entry name" value="60KD_IMP"/>
    <property type="match status" value="1"/>
</dbReference>
<feature type="domain" description="Membrane insertase YidC/Oxa/ALB C-terminal" evidence="13">
    <location>
        <begin position="35"/>
        <end position="248"/>
    </location>
</feature>
<dbReference type="AlphaFoldDB" id="A0A1G6SCH5"/>
<keyword evidence="6" id="KW-0472">Membrane</keyword>
<evidence type="ECO:0000256" key="6">
    <source>
        <dbReference type="ARBA" id="ARBA00023136"/>
    </source>
</evidence>
<evidence type="ECO:0000256" key="2">
    <source>
        <dbReference type="ARBA" id="ARBA00010527"/>
    </source>
</evidence>
<protein>
    <recommendedName>
        <fullName evidence="3">Membrane protein insertase YidC</fullName>
    </recommendedName>
    <alternativeName>
        <fullName evidence="11">Foldase YidC</fullName>
    </alternativeName>
    <alternativeName>
        <fullName evidence="10">Membrane integrase YidC</fullName>
    </alternativeName>
    <alternativeName>
        <fullName evidence="9">Membrane protein YidC</fullName>
    </alternativeName>
</protein>
<evidence type="ECO:0000313" key="15">
    <source>
        <dbReference type="Proteomes" id="UP000199034"/>
    </source>
</evidence>
<evidence type="ECO:0000256" key="10">
    <source>
        <dbReference type="ARBA" id="ARBA00033245"/>
    </source>
</evidence>
<dbReference type="RefSeq" id="WP_090855975.1">
    <property type="nucleotide sequence ID" value="NZ_FMZM01000006.1"/>
</dbReference>
<dbReference type="PANTHER" id="PTHR12428:SF65">
    <property type="entry name" value="CYTOCHROME C OXIDASE ASSEMBLY PROTEIN COX18, MITOCHONDRIAL"/>
    <property type="match status" value="1"/>
</dbReference>
<comment type="subcellular location">
    <subcellularLocation>
        <location evidence="1 12">Membrane</location>
        <topology evidence="1 12">Multi-pass membrane protein</topology>
    </subcellularLocation>
</comment>
<keyword evidence="5" id="KW-1133">Transmembrane helix</keyword>
<evidence type="ECO:0000256" key="3">
    <source>
        <dbReference type="ARBA" id="ARBA00015325"/>
    </source>
</evidence>
<organism evidence="14 15">
    <name type="scientific">Nocardioides lianchengensis</name>
    <dbReference type="NCBI Taxonomy" id="1045774"/>
    <lineage>
        <taxon>Bacteria</taxon>
        <taxon>Bacillati</taxon>
        <taxon>Actinomycetota</taxon>
        <taxon>Actinomycetes</taxon>
        <taxon>Propionibacteriales</taxon>
        <taxon>Nocardioidaceae</taxon>
        <taxon>Nocardioides</taxon>
    </lineage>
</organism>
<reference evidence="14 15" key="1">
    <citation type="submission" date="2016-10" db="EMBL/GenBank/DDBJ databases">
        <authorList>
            <person name="de Groot N.N."/>
        </authorList>
    </citation>
    <scope>NUCLEOTIDE SEQUENCE [LARGE SCALE GENOMIC DNA]</scope>
    <source>
        <strain evidence="14 15">CGMCC 4.6858</strain>
    </source>
</reference>
<dbReference type="InterPro" id="IPR028055">
    <property type="entry name" value="YidC/Oxa/ALB_C"/>
</dbReference>
<evidence type="ECO:0000256" key="7">
    <source>
        <dbReference type="ARBA" id="ARBA00025034"/>
    </source>
</evidence>
<evidence type="ECO:0000256" key="11">
    <source>
        <dbReference type="ARBA" id="ARBA00033342"/>
    </source>
</evidence>
<dbReference type="InterPro" id="IPR001708">
    <property type="entry name" value="YidC/ALB3/OXA1/COX18"/>
</dbReference>
<comment type="similarity">
    <text evidence="2">Belongs to the OXA1/ALB3/YidC family. Type 1 subfamily.</text>
</comment>
<dbReference type="STRING" id="1045774.SAMN05421872_106103"/>
<evidence type="ECO:0000256" key="5">
    <source>
        <dbReference type="ARBA" id="ARBA00022989"/>
    </source>
</evidence>
<keyword evidence="15" id="KW-1185">Reference proteome</keyword>
<comment type="subunit">
    <text evidence="8">Interacts with the Sec translocase complex via SecD. Specifically interacts with transmembrane segments of nascent integral membrane proteins during membrane integration.</text>
</comment>
<dbReference type="OrthoDB" id="3771955at2"/>
<dbReference type="GO" id="GO:0005886">
    <property type="term" value="C:plasma membrane"/>
    <property type="evidence" value="ECO:0007669"/>
    <property type="project" value="TreeGrafter"/>
</dbReference>
<evidence type="ECO:0000256" key="8">
    <source>
        <dbReference type="ARBA" id="ARBA00026028"/>
    </source>
</evidence>
<dbReference type="Proteomes" id="UP000199034">
    <property type="component" value="Unassembled WGS sequence"/>
</dbReference>
<dbReference type="PANTHER" id="PTHR12428">
    <property type="entry name" value="OXA1"/>
    <property type="match status" value="1"/>
</dbReference>
<sequence length="263" mass="26850">MSLLDPISHALAAVVAATHAGLTALGTDPDSGTTWLLCLAAVVVAVRLVLLPLTVHGVRQAHAGSRARPQLRALRKQYGGRTDPDSLRAHAAARREVSAEHGLSRLGCLPVLLQLPIWLGLYHLLATVADGTSAGAMDGGLVASLGAATLLGVPLAERGYLGAGPAHLAVVAGLAIVAAVLSFVTQRYLVAPNTVTDDLPETVARVQQLMPAVSALGLLVAGGAVPVALLAYWVLNGTWTLGQSAVVRYLFPTPGSPAAHPGG</sequence>
<evidence type="ECO:0000313" key="14">
    <source>
        <dbReference type="EMBL" id="SDD14610.1"/>
    </source>
</evidence>